<protein>
    <recommendedName>
        <fullName evidence="2">Zorya protein ZorC EH domain-containing protein</fullName>
    </recommendedName>
</protein>
<dbReference type="Pfam" id="PF15611">
    <property type="entry name" value="EH_Signature"/>
    <property type="match status" value="1"/>
</dbReference>
<dbReference type="AlphaFoldDB" id="A0A2A4B734"/>
<evidence type="ECO:0000313" key="3">
    <source>
        <dbReference type="EMBL" id="PCD03877.1"/>
    </source>
</evidence>
<evidence type="ECO:0000259" key="2">
    <source>
        <dbReference type="Pfam" id="PF15611"/>
    </source>
</evidence>
<proteinExistence type="predicted"/>
<name>A0A2A4B734_9SPHN</name>
<dbReference type="RefSeq" id="WP_096342272.1">
    <property type="nucleotide sequence ID" value="NZ_NWMW01000001.1"/>
</dbReference>
<organism evidence="3 4">
    <name type="scientific">Sphingomonas spermidinifaciens</name>
    <dbReference type="NCBI Taxonomy" id="1141889"/>
    <lineage>
        <taxon>Bacteria</taxon>
        <taxon>Pseudomonadati</taxon>
        <taxon>Pseudomonadota</taxon>
        <taxon>Alphaproteobacteria</taxon>
        <taxon>Sphingomonadales</taxon>
        <taxon>Sphingomonadaceae</taxon>
        <taxon>Sphingomonas</taxon>
    </lineage>
</organism>
<accession>A0A2A4B734</accession>
<dbReference type="InterPro" id="IPR028943">
    <property type="entry name" value="ZorC_EH_Signature_dom"/>
</dbReference>
<dbReference type="EMBL" id="NWMW01000001">
    <property type="protein sequence ID" value="PCD03877.1"/>
    <property type="molecule type" value="Genomic_DNA"/>
</dbReference>
<comment type="caution">
    <text evidence="3">The sequence shown here is derived from an EMBL/GenBank/DDBJ whole genome shotgun (WGS) entry which is preliminary data.</text>
</comment>
<evidence type="ECO:0000256" key="1">
    <source>
        <dbReference type="SAM" id="MobiDB-lite"/>
    </source>
</evidence>
<dbReference type="OrthoDB" id="3035290at2"/>
<gene>
    <name evidence="3" type="ORF">COC42_05980</name>
</gene>
<keyword evidence="4" id="KW-1185">Reference proteome</keyword>
<feature type="domain" description="Zorya protein ZorC EH" evidence="2">
    <location>
        <begin position="89"/>
        <end position="444"/>
    </location>
</feature>
<evidence type="ECO:0000313" key="4">
    <source>
        <dbReference type="Proteomes" id="UP000218366"/>
    </source>
</evidence>
<sequence>MSLRQASEKAARGAERGYSRPPGRQTATERAVASLPDETMLEPAIDDEERSAFLARVTGLRLTSLKPSEMRWLLRTVWADDEHVPLASEALSTGLSAGRRTFDQSIIGGYLSHFPVAHPAFGQLAAAVRVAAERHDWPWRERGRRWSLWEPLEGPARLGGAMLEGDQASALQRLMDAGFDSASVDAAFVQACFEAACRQAATAEGAAAERQGSCLIGLMDTVGAKSALPAVLVYALLRPWRRASPSEAHRGAVSRLLVTRIGDPRLDRSRWDRVRANLQELGLGAEAEDALAVLRRWVVRAAMREFFEIVAKTTNDPYQWAQRTKFWLAYVDAGAIDDAWMAFGPRAEQKARGLTDRDATIRHGRISTGGGAESSHSSVIISMGDLRIAEWSHNGACRFWQASDPRAPVQYQKQYDSGRLKAMTGGQGFRHISHTSNWEPRFARHIHAVTGIPHPVHGRGGW</sequence>
<dbReference type="Proteomes" id="UP000218366">
    <property type="component" value="Unassembled WGS sequence"/>
</dbReference>
<feature type="region of interest" description="Disordered" evidence="1">
    <location>
        <begin position="1"/>
        <end position="39"/>
    </location>
</feature>
<reference evidence="3 4" key="1">
    <citation type="submission" date="2017-09" db="EMBL/GenBank/DDBJ databases">
        <title>Sphingomonas spermidinifaciens 9NM-10, whole genome shotgun sequence.</title>
        <authorList>
            <person name="Feng G."/>
            <person name="Zhu H."/>
        </authorList>
    </citation>
    <scope>NUCLEOTIDE SEQUENCE [LARGE SCALE GENOMIC DNA]</scope>
    <source>
        <strain evidence="3 4">9NM-10</strain>
    </source>
</reference>
<feature type="compositionally biased region" description="Basic and acidic residues" evidence="1">
    <location>
        <begin position="1"/>
        <end position="18"/>
    </location>
</feature>